<feature type="domain" description="Striatin N-terminal" evidence="3">
    <location>
        <begin position="337"/>
        <end position="436"/>
    </location>
</feature>
<feature type="domain" description="Striatin N-terminal" evidence="3">
    <location>
        <begin position="60"/>
        <end position="89"/>
    </location>
</feature>
<reference evidence="4" key="1">
    <citation type="submission" date="2023-07" db="EMBL/GenBank/DDBJ databases">
        <authorList>
            <person name="Stuckert A."/>
        </authorList>
    </citation>
    <scope>NUCLEOTIDE SEQUENCE</scope>
</reference>
<dbReference type="EMBL" id="CAUEEQ010012492">
    <property type="protein sequence ID" value="CAJ0936591.1"/>
    <property type="molecule type" value="Genomic_DNA"/>
</dbReference>
<feature type="region of interest" description="Disordered" evidence="2">
    <location>
        <begin position="383"/>
        <end position="408"/>
    </location>
</feature>
<evidence type="ECO:0000313" key="5">
    <source>
        <dbReference type="Proteomes" id="UP001176940"/>
    </source>
</evidence>
<organism evidence="4 5">
    <name type="scientific">Ranitomeya imitator</name>
    <name type="common">mimic poison frog</name>
    <dbReference type="NCBI Taxonomy" id="111125"/>
    <lineage>
        <taxon>Eukaryota</taxon>
        <taxon>Metazoa</taxon>
        <taxon>Chordata</taxon>
        <taxon>Craniata</taxon>
        <taxon>Vertebrata</taxon>
        <taxon>Euteleostomi</taxon>
        <taxon>Amphibia</taxon>
        <taxon>Batrachia</taxon>
        <taxon>Anura</taxon>
        <taxon>Neobatrachia</taxon>
        <taxon>Hyloidea</taxon>
        <taxon>Dendrobatidae</taxon>
        <taxon>Dendrobatinae</taxon>
        <taxon>Ranitomeya</taxon>
    </lineage>
</organism>
<dbReference type="Proteomes" id="UP001176940">
    <property type="component" value="Unassembled WGS sequence"/>
</dbReference>
<evidence type="ECO:0000259" key="3">
    <source>
        <dbReference type="Pfam" id="PF08232"/>
    </source>
</evidence>
<dbReference type="InterPro" id="IPR051488">
    <property type="entry name" value="WD_repeat_striatin"/>
</dbReference>
<name>A0ABN9LDF8_9NEOB</name>
<evidence type="ECO:0000256" key="2">
    <source>
        <dbReference type="SAM" id="MobiDB-lite"/>
    </source>
</evidence>
<dbReference type="PANTHER" id="PTHR15653:SF2">
    <property type="entry name" value="STRIATIN"/>
    <property type="match status" value="1"/>
</dbReference>
<keyword evidence="1" id="KW-0175">Coiled coil</keyword>
<dbReference type="InterPro" id="IPR013258">
    <property type="entry name" value="Striatin_N"/>
</dbReference>
<proteinExistence type="predicted"/>
<protein>
    <recommendedName>
        <fullName evidence="3">Striatin N-terminal domain-containing protein</fullName>
    </recommendedName>
</protein>
<evidence type="ECO:0000313" key="4">
    <source>
        <dbReference type="EMBL" id="CAJ0936591.1"/>
    </source>
</evidence>
<keyword evidence="5" id="KW-1185">Reference proteome</keyword>
<accession>A0ABN9LDF8</accession>
<evidence type="ECO:0000256" key="1">
    <source>
        <dbReference type="ARBA" id="ARBA00023054"/>
    </source>
</evidence>
<dbReference type="Gene3D" id="1.20.5.300">
    <property type="match status" value="1"/>
</dbReference>
<feature type="region of interest" description="Disordered" evidence="2">
    <location>
        <begin position="556"/>
        <end position="587"/>
    </location>
</feature>
<sequence>MDEQAGPGVFFNNNNNSLLSAAGAGPAGAGKGFEAGAGDSVAGGAGGGGTGTAGRAQYSIPGILHFLQHEWARFEVERAQWEVERAELQTVQEESREAERSAGGQTAVGFSPPFEIIINSEDDDSTALPVRKFMATKQKEDFNDGIQSKHRVTKRSPALSNPMFTLVTSEDIAESVIEYGRKLNDVFPSFQLLEEYIGMEFITFPTTNGYFARKCNIGGLSTALQNAVDKPLMPTFSDQTDSKINGKHCEHKLKLDHNLSAYSQSEFDQKGATANGESAIVNAAIPNQSFEFFFTTYIKNNLDVFGVYELVMIWRIIIAGPGSAAILDPGLEDAGREAQIAFLQGERKGQENLKKDLVRRIKMLEYALKQERSKYHKLKYGTELNQGDMKPPNYDSDETNETDVQPQPQNSQFIWKQSRQLLRQYLQEVGYTDTILEVKSKRVRALLGISADSSDRLTDTNQDSMVNGTETELPNPLVIGKPDMTDSASVLETFKFLENAAAEFSDEEDDDDNDGRDKTIIDAATNFQKPNCERRRVIPDPNEDRDTEEALKEFDFLVSDDTDGGESRSAGDGTEWEKEDQCPIPESWNIDQGVITKLKEQYKKERKGKKGVKTIW</sequence>
<comment type="caution">
    <text evidence="4">The sequence shown here is derived from an EMBL/GenBank/DDBJ whole genome shotgun (WGS) entry which is preliminary data.</text>
</comment>
<dbReference type="PANTHER" id="PTHR15653">
    <property type="entry name" value="STRIATIN"/>
    <property type="match status" value="1"/>
</dbReference>
<dbReference type="Pfam" id="PF08232">
    <property type="entry name" value="Striatin"/>
    <property type="match status" value="2"/>
</dbReference>
<gene>
    <name evidence="4" type="ORF">RIMI_LOCUS6802155</name>
</gene>